<organism evidence="1 2">
    <name type="scientific">Paraphaeosphaeria sporulosa</name>
    <dbReference type="NCBI Taxonomy" id="1460663"/>
    <lineage>
        <taxon>Eukaryota</taxon>
        <taxon>Fungi</taxon>
        <taxon>Dikarya</taxon>
        <taxon>Ascomycota</taxon>
        <taxon>Pezizomycotina</taxon>
        <taxon>Dothideomycetes</taxon>
        <taxon>Pleosporomycetidae</taxon>
        <taxon>Pleosporales</taxon>
        <taxon>Massarineae</taxon>
        <taxon>Didymosphaeriaceae</taxon>
        <taxon>Paraphaeosphaeria</taxon>
    </lineage>
</organism>
<dbReference type="Proteomes" id="UP000077069">
    <property type="component" value="Unassembled WGS sequence"/>
</dbReference>
<reference evidence="1 2" key="1">
    <citation type="submission" date="2016-05" db="EMBL/GenBank/DDBJ databases">
        <title>Comparative analysis of secretome profiles of manganese(II)-oxidizing ascomycete fungi.</title>
        <authorList>
            <consortium name="DOE Joint Genome Institute"/>
            <person name="Zeiner C.A."/>
            <person name="Purvine S.O."/>
            <person name="Zink E.M."/>
            <person name="Wu S."/>
            <person name="Pasa-Tolic L."/>
            <person name="Chaput D.L."/>
            <person name="Haridas S."/>
            <person name="Grigoriev I.V."/>
            <person name="Santelli C.M."/>
            <person name="Hansel C.M."/>
        </authorList>
    </citation>
    <scope>NUCLEOTIDE SEQUENCE [LARGE SCALE GENOMIC DNA]</scope>
    <source>
        <strain evidence="1 2">AP3s5-JAC2a</strain>
    </source>
</reference>
<sequence length="167" mass="19368">MRGEYRLADVGGFYHCGREVVDNHNLQALPQWLLSSKQILQESLDRIRRNSTWYVFGPKCLDNPFTRLPPLMHLRNAQDLVVLLADIYNDYNPAGLPYGMRRIWGIDPRTTHALHPLWLSLLADANLQSLCIDTFLGYREWSNVSNICVLYRAQEVEPDEDVYFDDG</sequence>
<dbReference type="GeneID" id="28766797"/>
<gene>
    <name evidence="1" type="ORF">CC84DRAFT_1221907</name>
</gene>
<dbReference type="EMBL" id="KV441559">
    <property type="protein sequence ID" value="OAG00397.1"/>
    <property type="molecule type" value="Genomic_DNA"/>
</dbReference>
<evidence type="ECO:0000313" key="2">
    <source>
        <dbReference type="Proteomes" id="UP000077069"/>
    </source>
</evidence>
<dbReference type="AlphaFoldDB" id="A0A177C103"/>
<proteinExistence type="predicted"/>
<protein>
    <submittedName>
        <fullName evidence="1">Uncharacterized protein</fullName>
    </submittedName>
</protein>
<evidence type="ECO:0000313" key="1">
    <source>
        <dbReference type="EMBL" id="OAG00397.1"/>
    </source>
</evidence>
<keyword evidence="2" id="KW-1185">Reference proteome</keyword>
<accession>A0A177C103</accession>
<name>A0A177C103_9PLEO</name>
<dbReference type="RefSeq" id="XP_018030762.1">
    <property type="nucleotide sequence ID" value="XM_018183311.1"/>
</dbReference>
<dbReference type="InParanoid" id="A0A177C103"/>